<evidence type="ECO:0000259" key="5">
    <source>
        <dbReference type="Pfam" id="PF00296"/>
    </source>
</evidence>
<evidence type="ECO:0000313" key="7">
    <source>
        <dbReference type="Proteomes" id="UP001236014"/>
    </source>
</evidence>
<dbReference type="CDD" id="cd01097">
    <property type="entry name" value="Tetrahydromethanopterin_reductase"/>
    <property type="match status" value="1"/>
</dbReference>
<dbReference type="GO" id="GO:0046306">
    <property type="term" value="P:alkanesulfonate catabolic process"/>
    <property type="evidence" value="ECO:0007669"/>
    <property type="project" value="TreeGrafter"/>
</dbReference>
<proteinExistence type="predicted"/>
<evidence type="ECO:0000256" key="4">
    <source>
        <dbReference type="ARBA" id="ARBA00023033"/>
    </source>
</evidence>
<sequence>MSKDLQFGVSLTPIDDVVGNRQFARAAEAAGLDLIGIQDHPYVPSCLDTFVLAGDLLAHTSKISVFPDVANLPLRPPALLAKTAAALDLVSGGRFELALGAGGYWDAITRLGVSRRTPAEANVALEEAITVLRALWADGGKPIRFDGEYYKVAGAHPGPAPAHPIEIWTGSQGPKALALTGRIADGWAAPIASYLPYEKWAEANRIIDDAAEAAGRNPWAVRRIAQVVGTITANPGRLRVDEGADPVRGTARQWAQLLARLGEEQPFTTFVFWPEEQAIDQVESFAREVAPEVRLLLDAQPA</sequence>
<keyword evidence="2" id="KW-0288">FMN</keyword>
<keyword evidence="1" id="KW-0285">Flavoprotein</keyword>
<dbReference type="Proteomes" id="UP001236014">
    <property type="component" value="Chromosome"/>
</dbReference>
<dbReference type="RefSeq" id="WP_285967984.1">
    <property type="nucleotide sequence ID" value="NZ_CP127294.1"/>
</dbReference>
<dbReference type="InterPro" id="IPR011251">
    <property type="entry name" value="Luciferase-like_dom"/>
</dbReference>
<dbReference type="Pfam" id="PF00296">
    <property type="entry name" value="Bac_luciferase"/>
    <property type="match status" value="1"/>
</dbReference>
<dbReference type="InterPro" id="IPR036661">
    <property type="entry name" value="Luciferase-like_sf"/>
</dbReference>
<dbReference type="InterPro" id="IPR050172">
    <property type="entry name" value="SsuD_RutA_monooxygenase"/>
</dbReference>
<dbReference type="PANTHER" id="PTHR42847">
    <property type="entry name" value="ALKANESULFONATE MONOOXYGENASE"/>
    <property type="match status" value="1"/>
</dbReference>
<evidence type="ECO:0000256" key="1">
    <source>
        <dbReference type="ARBA" id="ARBA00022630"/>
    </source>
</evidence>
<keyword evidence="3" id="KW-0560">Oxidoreductase</keyword>
<name>A0A9Y2MTV8_9PSEU</name>
<evidence type="ECO:0000313" key="6">
    <source>
        <dbReference type="EMBL" id="WIX77243.1"/>
    </source>
</evidence>
<dbReference type="PANTHER" id="PTHR42847:SF4">
    <property type="entry name" value="ALKANESULFONATE MONOOXYGENASE-RELATED"/>
    <property type="match status" value="1"/>
</dbReference>
<dbReference type="Gene3D" id="3.20.20.30">
    <property type="entry name" value="Luciferase-like domain"/>
    <property type="match status" value="1"/>
</dbReference>
<dbReference type="EMBL" id="CP127294">
    <property type="protein sequence ID" value="WIX77243.1"/>
    <property type="molecule type" value="Genomic_DNA"/>
</dbReference>
<protein>
    <submittedName>
        <fullName evidence="6">LLM class flavin-dependent oxidoreductase</fullName>
    </submittedName>
</protein>
<keyword evidence="4" id="KW-0503">Monooxygenase</keyword>
<evidence type="ECO:0000256" key="2">
    <source>
        <dbReference type="ARBA" id="ARBA00022643"/>
    </source>
</evidence>
<dbReference type="GO" id="GO:0008726">
    <property type="term" value="F:alkanesulfonate monooxygenase activity"/>
    <property type="evidence" value="ECO:0007669"/>
    <property type="project" value="TreeGrafter"/>
</dbReference>
<gene>
    <name evidence="6" type="ORF">QRX50_38495</name>
</gene>
<accession>A0A9Y2MTV8</accession>
<dbReference type="AlphaFoldDB" id="A0A9Y2MTV8"/>
<keyword evidence="7" id="KW-1185">Reference proteome</keyword>
<dbReference type="SUPFAM" id="SSF51679">
    <property type="entry name" value="Bacterial luciferase-like"/>
    <property type="match status" value="1"/>
</dbReference>
<reference evidence="6 7" key="1">
    <citation type="submission" date="2023-06" db="EMBL/GenBank/DDBJ databases">
        <authorList>
            <person name="Oyuntsetseg B."/>
            <person name="Kim S.B."/>
        </authorList>
    </citation>
    <scope>NUCLEOTIDE SEQUENCE [LARGE SCALE GENOMIC DNA]</scope>
    <source>
        <strain evidence="6 7">2-15</strain>
    </source>
</reference>
<organism evidence="6 7">
    <name type="scientific">Amycolatopsis carbonis</name>
    <dbReference type="NCBI Taxonomy" id="715471"/>
    <lineage>
        <taxon>Bacteria</taxon>
        <taxon>Bacillati</taxon>
        <taxon>Actinomycetota</taxon>
        <taxon>Actinomycetes</taxon>
        <taxon>Pseudonocardiales</taxon>
        <taxon>Pseudonocardiaceae</taxon>
        <taxon>Amycolatopsis</taxon>
    </lineage>
</organism>
<evidence type="ECO:0000256" key="3">
    <source>
        <dbReference type="ARBA" id="ARBA00023002"/>
    </source>
</evidence>
<dbReference type="KEGG" id="acab:QRX50_38495"/>
<feature type="domain" description="Luciferase-like" evidence="5">
    <location>
        <begin position="19"/>
        <end position="233"/>
    </location>
</feature>